<protein>
    <submittedName>
        <fullName evidence="15">ATP synthase subunit C family protein</fullName>
    </submittedName>
</protein>
<dbReference type="GO" id="GO:0008289">
    <property type="term" value="F:lipid binding"/>
    <property type="evidence" value="ECO:0007669"/>
    <property type="project" value="UniProtKB-KW"/>
</dbReference>
<dbReference type="Pfam" id="PF00137">
    <property type="entry name" value="ATP-synt_C"/>
    <property type="match status" value="1"/>
</dbReference>
<keyword evidence="9" id="KW-0406">Ion transport</keyword>
<dbReference type="InterPro" id="IPR035921">
    <property type="entry name" value="F/V-ATP_Csub_sf"/>
</dbReference>
<dbReference type="VEuPathDB" id="TriTrypDB:LDHU3_07.1520"/>
<dbReference type="GO" id="GO:0005739">
    <property type="term" value="C:mitochondrion"/>
    <property type="evidence" value="ECO:0007669"/>
    <property type="project" value="UniProtKB-SubCell"/>
</dbReference>
<dbReference type="InterPro" id="IPR002379">
    <property type="entry name" value="ATPase_proteolipid_c-like_dom"/>
</dbReference>
<dbReference type="CDD" id="cd18182">
    <property type="entry name" value="ATP-synt_Fo_c_ATP5G3"/>
    <property type="match status" value="1"/>
</dbReference>
<reference evidence="16" key="1">
    <citation type="submission" date="2019-02" db="EMBL/GenBank/DDBJ databases">
        <title>FDA dAtabase for Regulatory Grade micrObial Sequences (FDA-ARGOS): Supporting development and validation of Infectious Disease Dx tests.</title>
        <authorList>
            <person name="Duncan R."/>
            <person name="Fisher C."/>
            <person name="Tallon L."/>
            <person name="Sadzewicz L."/>
            <person name="Sengamalay N."/>
            <person name="Ott S."/>
            <person name="Godinez A."/>
            <person name="Nagaraj S."/>
            <person name="Vavikolanu K."/>
            <person name="Vyas G."/>
            <person name="Nadendla S."/>
            <person name="Aluvathingal J."/>
            <person name="Sichtig H."/>
        </authorList>
    </citation>
    <scope>NUCLEOTIDE SEQUENCE [LARGE SCALE GENOMIC DNA]</scope>
    <source>
        <strain evidence="16">FDAARGOS_360</strain>
    </source>
</reference>
<dbReference type="HAMAP" id="MF_01396">
    <property type="entry name" value="ATP_synth_c_bact"/>
    <property type="match status" value="1"/>
</dbReference>
<evidence type="ECO:0000256" key="10">
    <source>
        <dbReference type="ARBA" id="ARBA00023121"/>
    </source>
</evidence>
<evidence type="ECO:0000256" key="9">
    <source>
        <dbReference type="ARBA" id="ARBA00023065"/>
    </source>
</evidence>
<dbReference type="GO" id="GO:0033177">
    <property type="term" value="C:proton-transporting two-sector ATPase complex, proton-transporting domain"/>
    <property type="evidence" value="ECO:0007669"/>
    <property type="project" value="InterPro"/>
</dbReference>
<dbReference type="PRINTS" id="PR00124">
    <property type="entry name" value="ATPASEC"/>
</dbReference>
<organism evidence="15 16">
    <name type="scientific">Leishmania donovani</name>
    <dbReference type="NCBI Taxonomy" id="5661"/>
    <lineage>
        <taxon>Eukaryota</taxon>
        <taxon>Discoba</taxon>
        <taxon>Euglenozoa</taxon>
        <taxon>Kinetoplastea</taxon>
        <taxon>Metakinetoplastina</taxon>
        <taxon>Trypanosomatida</taxon>
        <taxon>Trypanosomatidae</taxon>
        <taxon>Leishmaniinae</taxon>
        <taxon>Leishmania</taxon>
    </lineage>
</organism>
<dbReference type="GO" id="GO:0015986">
    <property type="term" value="P:proton motive force-driven ATP synthesis"/>
    <property type="evidence" value="ECO:0007669"/>
    <property type="project" value="InterPro"/>
</dbReference>
<evidence type="ECO:0000256" key="4">
    <source>
        <dbReference type="ARBA" id="ARBA00022448"/>
    </source>
</evidence>
<dbReference type="PANTHER" id="PTHR10031">
    <property type="entry name" value="ATP SYNTHASE LIPID-BINDING PROTEIN, MITOCHONDRIAL"/>
    <property type="match status" value="1"/>
</dbReference>
<keyword evidence="11 13" id="KW-0472">Membrane</keyword>
<evidence type="ECO:0000256" key="11">
    <source>
        <dbReference type="ARBA" id="ARBA00023136"/>
    </source>
</evidence>
<keyword evidence="10" id="KW-0446">Lipid-binding</keyword>
<feature type="transmembrane region" description="Helical" evidence="13">
    <location>
        <begin position="78"/>
        <end position="105"/>
    </location>
</feature>
<evidence type="ECO:0000256" key="13">
    <source>
        <dbReference type="SAM" id="Phobius"/>
    </source>
</evidence>
<dbReference type="InterPro" id="IPR038662">
    <property type="entry name" value="ATP_synth_F0_csu_sf"/>
</dbReference>
<keyword evidence="8 13" id="KW-1133">Transmembrane helix</keyword>
<dbReference type="GO" id="GO:0045259">
    <property type="term" value="C:proton-transporting ATP synthase complex"/>
    <property type="evidence" value="ECO:0007669"/>
    <property type="project" value="UniProtKB-KW"/>
</dbReference>
<dbReference type="Proteomes" id="UP000318821">
    <property type="component" value="Unassembled WGS sequence"/>
</dbReference>
<dbReference type="PROSITE" id="PS00605">
    <property type="entry name" value="ATPASE_C"/>
    <property type="match status" value="1"/>
</dbReference>
<dbReference type="VEuPathDB" id="TriTrypDB:LdBPK_071290.1"/>
<evidence type="ECO:0000256" key="12">
    <source>
        <dbReference type="SAM" id="Coils"/>
    </source>
</evidence>
<evidence type="ECO:0000256" key="3">
    <source>
        <dbReference type="ARBA" id="ARBA00006704"/>
    </source>
</evidence>
<dbReference type="AlphaFoldDB" id="A0A504XA40"/>
<dbReference type="InterPro" id="IPR020537">
    <property type="entry name" value="ATP_synth_F0_csu_DDCD_BS"/>
</dbReference>
<dbReference type="EMBL" id="RHLD01000059">
    <property type="protein sequence ID" value="TPP45333.1"/>
    <property type="molecule type" value="Genomic_DNA"/>
</dbReference>
<keyword evidence="12" id="KW-0175">Coiled coil</keyword>
<evidence type="ECO:0000256" key="1">
    <source>
        <dbReference type="ARBA" id="ARBA00004141"/>
    </source>
</evidence>
<name>A0A504XA40_LEIDO</name>
<feature type="coiled-coil region" evidence="12">
    <location>
        <begin position="266"/>
        <end position="293"/>
    </location>
</feature>
<dbReference type="VEuPathDB" id="TriTrypDB:LdCL_070017800"/>
<comment type="caution">
    <text evidence="15">The sequence shown here is derived from an EMBL/GenBank/DDBJ whole genome shotgun (WGS) entry which is preliminary data.</text>
</comment>
<comment type="similarity">
    <text evidence="3">Belongs to the ATPase C chain family.</text>
</comment>
<evidence type="ECO:0000256" key="5">
    <source>
        <dbReference type="ARBA" id="ARBA00022547"/>
    </source>
</evidence>
<dbReference type="PANTHER" id="PTHR10031:SF0">
    <property type="entry name" value="ATPASE PROTEIN 9"/>
    <property type="match status" value="1"/>
</dbReference>
<dbReference type="InterPro" id="IPR000454">
    <property type="entry name" value="ATP_synth_F0_csu"/>
</dbReference>
<keyword evidence="5" id="KW-0138">CF(0)</keyword>
<keyword evidence="6 13" id="KW-0812">Transmembrane</keyword>
<dbReference type="VEuPathDB" id="TriTrypDB:LDHU3_21.0920"/>
<evidence type="ECO:0000313" key="16">
    <source>
        <dbReference type="Proteomes" id="UP000318821"/>
    </source>
</evidence>
<dbReference type="Gene3D" id="1.20.20.10">
    <property type="entry name" value="F1F0 ATP synthase subunit C"/>
    <property type="match status" value="1"/>
</dbReference>
<sequence>MMRRVIAQPVARRAAAASSALVVAPRQASTVALSVQGLHYVGTGLAAIALGGVGLGIGAIFGCLLIGCARQPNLTKMLFNYAILGFALTEAIGLFALMLAFLMLFSQNTVNKDLHAYLAALPEAIGALKGLSNHYRYMSEEMPKFMGFDIACSKMHNLALMLEHGKAVGIERVAAAVQEMFAAEPLVQTVCTSILAAPAPPHPSSIAAASATFTFCMEELDRAVGKVAMRYAAALEEPPNATPGILSDSVRKLVGMTRADTLSKGQRQLAERRRDLERMLRRAQRQLHTEEDIRAALDYTRELDQHLQAAAPKRTDLLLSLPSRKDNFLAAVRSDSEVKKAIQQINLWRDSATTFLVHRQAEDALQCYYLLLAETLTAVNELK</sequence>
<keyword evidence="4" id="KW-0813">Transport</keyword>
<evidence type="ECO:0000256" key="8">
    <source>
        <dbReference type="ARBA" id="ARBA00022989"/>
    </source>
</evidence>
<dbReference type="FunFam" id="1.20.20.10:FF:000008">
    <property type="entry name" value="ATPase subunit 9 homolog"/>
    <property type="match status" value="1"/>
</dbReference>
<keyword evidence="7" id="KW-0375">Hydrogen ion transport</keyword>
<dbReference type="VEuPathDB" id="TriTrypDB:LdBPK_240640.1"/>
<dbReference type="SUPFAM" id="SSF81333">
    <property type="entry name" value="F1F0 ATP synthase subunit C"/>
    <property type="match status" value="1"/>
</dbReference>
<comment type="subcellular location">
    <subcellularLocation>
        <location evidence="1">Membrane</location>
        <topology evidence="1">Multi-pass membrane protein</topology>
    </subcellularLocation>
    <subcellularLocation>
        <location evidence="2">Mitochondrion</location>
    </subcellularLocation>
</comment>
<feature type="domain" description="V-ATPase proteolipid subunit C-like" evidence="14">
    <location>
        <begin position="42"/>
        <end position="103"/>
    </location>
</feature>
<dbReference type="GO" id="GO:0015078">
    <property type="term" value="F:proton transmembrane transporter activity"/>
    <property type="evidence" value="ECO:0007669"/>
    <property type="project" value="InterPro"/>
</dbReference>
<evidence type="ECO:0000313" key="15">
    <source>
        <dbReference type="EMBL" id="TPP45333.1"/>
    </source>
</evidence>
<evidence type="ECO:0000256" key="2">
    <source>
        <dbReference type="ARBA" id="ARBA00004173"/>
    </source>
</evidence>
<feature type="transmembrane region" description="Helical" evidence="13">
    <location>
        <begin position="44"/>
        <end position="66"/>
    </location>
</feature>
<dbReference type="VEuPathDB" id="TriTrypDB:LdCL_070017900"/>
<proteinExistence type="inferred from homology"/>
<gene>
    <name evidence="15" type="ORF">CGC20_1375</name>
</gene>
<evidence type="ECO:0000256" key="7">
    <source>
        <dbReference type="ARBA" id="ARBA00022781"/>
    </source>
</evidence>
<evidence type="ECO:0000256" key="6">
    <source>
        <dbReference type="ARBA" id="ARBA00022692"/>
    </source>
</evidence>
<accession>A0A504XA40</accession>
<evidence type="ECO:0000259" key="14">
    <source>
        <dbReference type="Pfam" id="PF00137"/>
    </source>
</evidence>